<dbReference type="EMBL" id="BMDY01000037">
    <property type="protein sequence ID" value="GGB20837.1"/>
    <property type="molecule type" value="Genomic_DNA"/>
</dbReference>
<comment type="caution">
    <text evidence="3">The sequence shown here is derived from an EMBL/GenBank/DDBJ whole genome shotgun (WGS) entry which is preliminary data.</text>
</comment>
<organism evidence="3 4">
    <name type="scientific">Agarivorans gilvus</name>
    <dbReference type="NCBI Taxonomy" id="680279"/>
    <lineage>
        <taxon>Bacteria</taxon>
        <taxon>Pseudomonadati</taxon>
        <taxon>Pseudomonadota</taxon>
        <taxon>Gammaproteobacteria</taxon>
        <taxon>Alteromonadales</taxon>
        <taxon>Alteromonadaceae</taxon>
        <taxon>Agarivorans</taxon>
    </lineage>
</organism>
<keyword evidence="1" id="KW-0472">Membrane</keyword>
<evidence type="ECO:0000313" key="3">
    <source>
        <dbReference type="EMBL" id="GGB20837.1"/>
    </source>
</evidence>
<accession>A0ABQ1I6B4</accession>
<dbReference type="Proteomes" id="UP000651977">
    <property type="component" value="Unassembled WGS sequence"/>
</dbReference>
<keyword evidence="2" id="KW-0732">Signal</keyword>
<keyword evidence="1" id="KW-0812">Transmembrane</keyword>
<evidence type="ECO:0000313" key="4">
    <source>
        <dbReference type="Proteomes" id="UP000651977"/>
    </source>
</evidence>
<protein>
    <recommendedName>
        <fullName evidence="5">DUF2167 domain-containing protein</fullName>
    </recommendedName>
</protein>
<evidence type="ECO:0000256" key="2">
    <source>
        <dbReference type="SAM" id="SignalP"/>
    </source>
</evidence>
<dbReference type="InterPro" id="IPR018682">
    <property type="entry name" value="DUF2167_membr"/>
</dbReference>
<dbReference type="RefSeq" id="WP_188407594.1">
    <property type="nucleotide sequence ID" value="NZ_BMDY01000037.1"/>
</dbReference>
<evidence type="ECO:0008006" key="5">
    <source>
        <dbReference type="Google" id="ProtNLM"/>
    </source>
</evidence>
<keyword evidence="4" id="KW-1185">Reference proteome</keyword>
<feature type="signal peptide" evidence="2">
    <location>
        <begin position="1"/>
        <end position="21"/>
    </location>
</feature>
<name>A0ABQ1I6B4_9ALTE</name>
<keyword evidence="1" id="KW-1133">Transmembrane helix</keyword>
<proteinExistence type="predicted"/>
<sequence length="296" mass="32880">MNIIGKLLLCMAMLFAPSTFAEESQLSPEQEQYIIEMQQIWDSLDRKSGEIELQNGIAKLTVPDSFYYLDAIDTEKVLVEVWGNPPGSGLDTLGMLFPAESTPFDDDSWGVTIEYEEDGYVSDEDADDIDYGDLLSQMKQDTADASEQRMEQGYEAIELVGWAAPPYYDKAAHKLHWAKEIKFGDSETNTLNYNIRVLGRKGVLVLNFIAGMDQKQLIDSQLNTVVAMAEFQKDSRYEEFDPSIDKVAAYGLGALVAGKAVAKTGFLAAAFLFLKKFGIILLAGVGAFLKKLFKSK</sequence>
<dbReference type="Pfam" id="PF09935">
    <property type="entry name" value="DUF2167"/>
    <property type="match status" value="1"/>
</dbReference>
<feature type="transmembrane region" description="Helical" evidence="1">
    <location>
        <begin position="266"/>
        <end position="289"/>
    </location>
</feature>
<gene>
    <name evidence="3" type="ORF">GCM10007414_37800</name>
</gene>
<feature type="chain" id="PRO_5047163343" description="DUF2167 domain-containing protein" evidence="2">
    <location>
        <begin position="22"/>
        <end position="296"/>
    </location>
</feature>
<reference evidence="4" key="1">
    <citation type="journal article" date="2019" name="Int. J. Syst. Evol. Microbiol.">
        <title>The Global Catalogue of Microorganisms (GCM) 10K type strain sequencing project: providing services to taxonomists for standard genome sequencing and annotation.</title>
        <authorList>
            <consortium name="The Broad Institute Genomics Platform"/>
            <consortium name="The Broad Institute Genome Sequencing Center for Infectious Disease"/>
            <person name="Wu L."/>
            <person name="Ma J."/>
        </authorList>
    </citation>
    <scope>NUCLEOTIDE SEQUENCE [LARGE SCALE GENOMIC DNA]</scope>
    <source>
        <strain evidence="4">CGMCC 1.10131</strain>
    </source>
</reference>
<evidence type="ECO:0000256" key="1">
    <source>
        <dbReference type="SAM" id="Phobius"/>
    </source>
</evidence>